<dbReference type="InterPro" id="IPR011004">
    <property type="entry name" value="Trimer_LpxA-like_sf"/>
</dbReference>
<dbReference type="InParanoid" id="A0A0Q2XQW5"/>
<sequence length="162" mass="17877">MCKKVKRALKVNANFIFAKRGISFFKDRPTINVRSKFNGNTYLGSNTHFNGITITGKGNVYIGDNFHCGLDCLIISDAHDYKNATKLPYDDKILTPDTIIEENVWLGSRVIILPGVKVGYGAIVQAGSVVVENVKPLAVVGGHPAKQFSERCKTSYELLDKK</sequence>
<reference evidence="1 2" key="1">
    <citation type="submission" date="2015-08" db="EMBL/GenBank/DDBJ databases">
        <title>Antibacterial properties of a collection of Vibrionaceae strains.</title>
        <authorList>
            <person name="Giubergia S."/>
        </authorList>
    </citation>
    <scope>NUCLEOTIDE SEQUENCE [LARGE SCALE GENOMIC DNA]</scope>
    <source>
        <strain evidence="1 2">S0821</strain>
    </source>
</reference>
<protein>
    <recommendedName>
        <fullName evidence="3">Acetyltransferase</fullName>
    </recommendedName>
</protein>
<evidence type="ECO:0008006" key="3">
    <source>
        <dbReference type="Google" id="ProtNLM"/>
    </source>
</evidence>
<accession>A0A0Q2XQW5</accession>
<gene>
    <name evidence="1" type="ORF">AMR76_21790</name>
</gene>
<dbReference type="Proteomes" id="UP000051221">
    <property type="component" value="Unassembled WGS sequence"/>
</dbReference>
<evidence type="ECO:0000313" key="1">
    <source>
        <dbReference type="EMBL" id="KQH83644.1"/>
    </source>
</evidence>
<dbReference type="Gene3D" id="2.160.10.10">
    <property type="entry name" value="Hexapeptide repeat proteins"/>
    <property type="match status" value="1"/>
</dbReference>
<dbReference type="Pfam" id="PF00132">
    <property type="entry name" value="Hexapep"/>
    <property type="match status" value="1"/>
</dbReference>
<dbReference type="EMBL" id="LKHS01000033">
    <property type="protein sequence ID" value="KQH83644.1"/>
    <property type="molecule type" value="Genomic_DNA"/>
</dbReference>
<dbReference type="InterPro" id="IPR051159">
    <property type="entry name" value="Hexapeptide_acetyltransf"/>
</dbReference>
<comment type="caution">
    <text evidence="1">The sequence shown here is derived from an EMBL/GenBank/DDBJ whole genome shotgun (WGS) entry which is preliminary data.</text>
</comment>
<dbReference type="CDD" id="cd04647">
    <property type="entry name" value="LbH_MAT_like"/>
    <property type="match status" value="1"/>
</dbReference>
<dbReference type="AlphaFoldDB" id="A0A0Q2XQW5"/>
<dbReference type="InterPro" id="IPR001451">
    <property type="entry name" value="Hexapep"/>
</dbReference>
<keyword evidence="2" id="KW-1185">Reference proteome</keyword>
<proteinExistence type="predicted"/>
<dbReference type="PANTHER" id="PTHR23416">
    <property type="entry name" value="SIALIC ACID SYNTHASE-RELATED"/>
    <property type="match status" value="1"/>
</dbReference>
<dbReference type="SUPFAM" id="SSF51161">
    <property type="entry name" value="Trimeric LpxA-like enzymes"/>
    <property type="match status" value="1"/>
</dbReference>
<name>A0A0Q2XQW5_VIBFU</name>
<organism evidence="1 2">
    <name type="scientific">Vibrio furnissii</name>
    <dbReference type="NCBI Taxonomy" id="29494"/>
    <lineage>
        <taxon>Bacteria</taxon>
        <taxon>Pseudomonadati</taxon>
        <taxon>Pseudomonadota</taxon>
        <taxon>Gammaproteobacteria</taxon>
        <taxon>Vibrionales</taxon>
        <taxon>Vibrionaceae</taxon>
        <taxon>Vibrio</taxon>
    </lineage>
</organism>
<evidence type="ECO:0000313" key="2">
    <source>
        <dbReference type="Proteomes" id="UP000051221"/>
    </source>
</evidence>